<protein>
    <submittedName>
        <fullName evidence="1">Uncharacterized protein</fullName>
    </submittedName>
</protein>
<dbReference type="InterPro" id="IPR051415">
    <property type="entry name" value="LAAT-1"/>
</dbReference>
<dbReference type="GO" id="GO:0005765">
    <property type="term" value="C:lysosomal membrane"/>
    <property type="evidence" value="ECO:0007669"/>
    <property type="project" value="TreeGrafter"/>
</dbReference>
<dbReference type="PROSITE" id="PS51257">
    <property type="entry name" value="PROKAR_LIPOPROTEIN"/>
    <property type="match status" value="1"/>
</dbReference>
<dbReference type="GO" id="GO:0015189">
    <property type="term" value="F:L-lysine transmembrane transporter activity"/>
    <property type="evidence" value="ECO:0007669"/>
    <property type="project" value="TreeGrafter"/>
</dbReference>
<reference evidence="2" key="1">
    <citation type="submission" date="2019-10" db="EMBL/GenBank/DDBJ databases">
        <title>Corvus moneduloides (New Caledonian crow) genome, bCorMon1, primary haplotype.</title>
        <authorList>
            <person name="Rutz C."/>
            <person name="Fungtammasan C."/>
            <person name="Mountcastle J."/>
            <person name="Formenti G."/>
            <person name="Chow W."/>
            <person name="Howe K."/>
            <person name="Steele M.P."/>
            <person name="Fernandes J."/>
            <person name="Gilbert M.T.P."/>
            <person name="Fedrigo O."/>
            <person name="Jarvis E.D."/>
            <person name="Gemmell N."/>
        </authorList>
    </citation>
    <scope>NUCLEOTIDE SEQUENCE [LARGE SCALE GENOMIC DNA]</scope>
</reference>
<dbReference type="PANTHER" id="PTHR16201">
    <property type="entry name" value="SEVEN TRANSMEMBRANE PROTEIN 1-RELATED"/>
    <property type="match status" value="1"/>
</dbReference>
<reference evidence="1" key="2">
    <citation type="submission" date="2025-08" db="UniProtKB">
        <authorList>
            <consortium name="Ensembl"/>
        </authorList>
    </citation>
    <scope>IDENTIFICATION</scope>
</reference>
<dbReference type="AlphaFoldDB" id="A0A8U7MJX4"/>
<accession>A0A8U7MJX4</accession>
<dbReference type="Proteomes" id="UP000694553">
    <property type="component" value="Unassembled WGS sequence"/>
</dbReference>
<evidence type="ECO:0000313" key="1">
    <source>
        <dbReference type="Ensembl" id="ENSCMUP00000035063.1"/>
    </source>
</evidence>
<dbReference type="PANTHER" id="PTHR16201:SF42">
    <property type="entry name" value="SOLUTE CARRIER FAMILY 66 MEMBER 1 LIKE"/>
    <property type="match status" value="1"/>
</dbReference>
<dbReference type="Ensembl" id="ENSCMUT00000034815.1">
    <property type="protein sequence ID" value="ENSCMUP00000035063.1"/>
    <property type="gene ID" value="ENSCMUG00000018580.1"/>
</dbReference>
<proteinExistence type="predicted"/>
<evidence type="ECO:0000313" key="2">
    <source>
        <dbReference type="Proteomes" id="UP000694553"/>
    </source>
</evidence>
<reference evidence="1" key="3">
    <citation type="submission" date="2025-09" db="UniProtKB">
        <authorList>
            <consortium name="Ensembl"/>
        </authorList>
    </citation>
    <scope>IDENTIFICATION</scope>
</reference>
<keyword evidence="2" id="KW-1185">Reference proteome</keyword>
<sequence>MRINHLSSLIFSTLSCVQIHMSSFLLCWVAGDLTSFLGCFLTNQLPVQIVTAAFYVNKDLIMISQFVYCKLKNQKVTKGKFLQQLKCSP</sequence>
<name>A0A8U7MJX4_CORMO</name>
<organism evidence="1 2">
    <name type="scientific">Corvus moneduloides</name>
    <name type="common">New Caledonian crow</name>
    <dbReference type="NCBI Taxonomy" id="1196302"/>
    <lineage>
        <taxon>Eukaryota</taxon>
        <taxon>Metazoa</taxon>
        <taxon>Chordata</taxon>
        <taxon>Craniata</taxon>
        <taxon>Vertebrata</taxon>
        <taxon>Euteleostomi</taxon>
        <taxon>Archelosauria</taxon>
        <taxon>Archosauria</taxon>
        <taxon>Dinosauria</taxon>
        <taxon>Saurischia</taxon>
        <taxon>Theropoda</taxon>
        <taxon>Coelurosauria</taxon>
        <taxon>Aves</taxon>
        <taxon>Neognathae</taxon>
        <taxon>Neoaves</taxon>
        <taxon>Telluraves</taxon>
        <taxon>Australaves</taxon>
        <taxon>Passeriformes</taxon>
        <taxon>Corvoidea</taxon>
        <taxon>Corvidae</taxon>
        <taxon>Corvus</taxon>
    </lineage>
</organism>
<dbReference type="OMA" id="CITTSYQ"/>